<gene>
    <name evidence="2" type="ORF">V6N12_062339</name>
</gene>
<comment type="caution">
    <text evidence="2">The sequence shown here is derived from an EMBL/GenBank/DDBJ whole genome shotgun (WGS) entry which is preliminary data.</text>
</comment>
<feature type="compositionally biased region" description="Polar residues" evidence="1">
    <location>
        <begin position="100"/>
        <end position="109"/>
    </location>
</feature>
<dbReference type="Proteomes" id="UP001472677">
    <property type="component" value="Unassembled WGS sequence"/>
</dbReference>
<accession>A0ABR2F8I9</accession>
<organism evidence="2 3">
    <name type="scientific">Hibiscus sabdariffa</name>
    <name type="common">roselle</name>
    <dbReference type="NCBI Taxonomy" id="183260"/>
    <lineage>
        <taxon>Eukaryota</taxon>
        <taxon>Viridiplantae</taxon>
        <taxon>Streptophyta</taxon>
        <taxon>Embryophyta</taxon>
        <taxon>Tracheophyta</taxon>
        <taxon>Spermatophyta</taxon>
        <taxon>Magnoliopsida</taxon>
        <taxon>eudicotyledons</taxon>
        <taxon>Gunneridae</taxon>
        <taxon>Pentapetalae</taxon>
        <taxon>rosids</taxon>
        <taxon>malvids</taxon>
        <taxon>Malvales</taxon>
        <taxon>Malvaceae</taxon>
        <taxon>Malvoideae</taxon>
        <taxon>Hibiscus</taxon>
    </lineage>
</organism>
<protein>
    <submittedName>
        <fullName evidence="2">Uncharacterized protein</fullName>
    </submittedName>
</protein>
<evidence type="ECO:0000256" key="1">
    <source>
        <dbReference type="SAM" id="MobiDB-lite"/>
    </source>
</evidence>
<reference evidence="2 3" key="1">
    <citation type="journal article" date="2024" name="G3 (Bethesda)">
        <title>Genome assembly of Hibiscus sabdariffa L. provides insights into metabolisms of medicinal natural products.</title>
        <authorList>
            <person name="Kim T."/>
        </authorList>
    </citation>
    <scope>NUCLEOTIDE SEQUENCE [LARGE SCALE GENOMIC DNA]</scope>
    <source>
        <strain evidence="2">TK-2024</strain>
        <tissue evidence="2">Old leaves</tissue>
    </source>
</reference>
<evidence type="ECO:0000313" key="2">
    <source>
        <dbReference type="EMBL" id="KAK8574649.1"/>
    </source>
</evidence>
<name>A0ABR2F8I9_9ROSI</name>
<feature type="region of interest" description="Disordered" evidence="1">
    <location>
        <begin position="39"/>
        <end position="64"/>
    </location>
</feature>
<keyword evidence="3" id="KW-1185">Reference proteome</keyword>
<dbReference type="EMBL" id="JBBPBM010000007">
    <property type="protein sequence ID" value="KAK8574649.1"/>
    <property type="molecule type" value="Genomic_DNA"/>
</dbReference>
<feature type="compositionally biased region" description="Basic residues" evidence="1">
    <location>
        <begin position="88"/>
        <end position="97"/>
    </location>
</feature>
<evidence type="ECO:0000313" key="3">
    <source>
        <dbReference type="Proteomes" id="UP001472677"/>
    </source>
</evidence>
<feature type="region of interest" description="Disordered" evidence="1">
    <location>
        <begin position="77"/>
        <end position="109"/>
    </location>
</feature>
<proteinExistence type="predicted"/>
<sequence>MHELQDSGQKRVGILRPKPKLNVGQCTCTAVVIRAMKQAWHPTPSRPEMRGSKRTTPIDTTPLGALGSNTIWCCTKQRRSSQNSKQFSSHKRAKLVRSRPTPNAGQSTP</sequence>